<dbReference type="Gene3D" id="6.10.140.2220">
    <property type="match status" value="1"/>
</dbReference>
<evidence type="ECO:0000313" key="7">
    <source>
        <dbReference type="Proteomes" id="UP001295740"/>
    </source>
</evidence>
<dbReference type="InterPro" id="IPR002893">
    <property type="entry name" value="Znf_MYND"/>
</dbReference>
<dbReference type="AlphaFoldDB" id="A0AAI8VUA1"/>
<dbReference type="EMBL" id="CAUWAG010000018">
    <property type="protein sequence ID" value="CAJ2510755.1"/>
    <property type="molecule type" value="Genomic_DNA"/>
</dbReference>
<dbReference type="SUPFAM" id="SSF144232">
    <property type="entry name" value="HIT/MYND zinc finger-like"/>
    <property type="match status" value="1"/>
</dbReference>
<comment type="caution">
    <text evidence="6">The sequence shown here is derived from an EMBL/GenBank/DDBJ whole genome shotgun (WGS) entry which is preliminary data.</text>
</comment>
<evidence type="ECO:0000256" key="2">
    <source>
        <dbReference type="ARBA" id="ARBA00022771"/>
    </source>
</evidence>
<dbReference type="PROSITE" id="PS50865">
    <property type="entry name" value="ZF_MYND_2"/>
    <property type="match status" value="1"/>
</dbReference>
<reference evidence="6" key="1">
    <citation type="submission" date="2023-10" db="EMBL/GenBank/DDBJ databases">
        <authorList>
            <person name="Hackl T."/>
        </authorList>
    </citation>
    <scope>NUCLEOTIDE SEQUENCE</scope>
</reference>
<protein>
    <submittedName>
        <fullName evidence="6">Uu.00g063800.m01.CDS01</fullName>
    </submittedName>
</protein>
<dbReference type="Proteomes" id="UP001295740">
    <property type="component" value="Unassembled WGS sequence"/>
</dbReference>
<evidence type="ECO:0000256" key="4">
    <source>
        <dbReference type="PROSITE-ProRule" id="PRU00134"/>
    </source>
</evidence>
<dbReference type="Pfam" id="PF14441">
    <property type="entry name" value="OTT_1508_deam"/>
    <property type="match status" value="1"/>
</dbReference>
<keyword evidence="3" id="KW-0862">Zinc</keyword>
<sequence length="1113" mass="127570">MASKAHLSGTDGHGFCGKPSLYGELRDAICVLASLTPTAPSDSTGVEGFEEGFNISERDTTDIDIGEPDGQFAANSDEERLQKLKDELVDRLSEMLARFKSPRKTALKDAKNVSSVILLEAADQSSVTFICARNEGLDKQDKRVFLPEWKQLMEEMACSDDINSKACSIKMLRLVLDQQRQRIEYYIDQMRLALKSAHVGESDGENGEHHNESADDRAASLLGRFLESEKTTKGILPHWTDNHGLRYRFHGKDHEEIRARTAADSAWSNAKNLAVELDQIVPLASQICSQAPLCDTDKATALERLMRAVFSLWKTSHGRVVLESHITYHFKQRKPQAKKFHMSLLYLARILYGVEVFSNAARQLKGIQAISIMCMPYHESGEREPKRNETRMEISSALGISLPRIPDDIGRRIEKHLPAIRAEAKASRHIHAELQVLYHLDVLFPTVDSRHKAHPYIGCSRRCCFLCGAFIQATFPNMRTRGTHNAVIHRWEPQQWFTTEEQRDKFENGVRSLVERIRSVLKELFSTAHRRGEEHMAQSSHGLPSVATILKNEIEKMVPSRLQTLRMMTFQHSAVDDEIFIHAIPDKPGYADVTNRRWKDGTREMKLGEAEKLRIDQLRQVHGLEKLDQMPPEELHRPKTCRHCGYRPALFYCSACHTRYCGELCQKQNWHAHVFVCRVDSRPNQVDYLRLFLRRWAPKATIVVSRATVQELLADDELCFTFGFNACLLESEVRKLMTIFRHAVRHFRLRELQEWTSEKRLHQQLRHHLSRSSGAIHEPVQKVLEWYLEPGIDTRIDEACIHPVYQHHLFAVDFTRQLLGPLKDLVPLSRRSESARRVLSLYTKLLQPMNNVPGPLDEEWLEYGFCQCRTEDQRQKLRRAYHVLLNTTSLEEIIDTVESTGNLASLIRRDINAGISPLAGEHTALSFPRPSEIGAYRFVAEVGHILSGGYCQCFKHQHDDTNAFCAALGLPKRDPGSHLSVDSEVIYGFHAAEVWERWQLFNFYAHVFSLPKFDPRHLQAAAQGTARNSLEIYLDSLVPGFRMKLYCKYRTGILFPRLGGKLRHRDTNEPIHVPDYTVVHDVTQSLGLTNPWRLRFMTADQYGHETERDDDNI</sequence>
<dbReference type="InterPro" id="IPR027796">
    <property type="entry name" value="OTT_1508_deam-like"/>
</dbReference>
<accession>A0AAI8VUA1</accession>
<keyword evidence="1" id="KW-0479">Metal-binding</keyword>
<evidence type="ECO:0000313" key="6">
    <source>
        <dbReference type="EMBL" id="CAJ2510755.1"/>
    </source>
</evidence>
<feature type="domain" description="MYND-type" evidence="5">
    <location>
        <begin position="641"/>
        <end position="677"/>
    </location>
</feature>
<evidence type="ECO:0000256" key="3">
    <source>
        <dbReference type="ARBA" id="ARBA00022833"/>
    </source>
</evidence>
<dbReference type="GO" id="GO:0008270">
    <property type="term" value="F:zinc ion binding"/>
    <property type="evidence" value="ECO:0007669"/>
    <property type="project" value="UniProtKB-KW"/>
</dbReference>
<keyword evidence="7" id="KW-1185">Reference proteome</keyword>
<evidence type="ECO:0000259" key="5">
    <source>
        <dbReference type="PROSITE" id="PS50865"/>
    </source>
</evidence>
<name>A0AAI8VUA1_9PEZI</name>
<proteinExistence type="predicted"/>
<keyword evidence="2 4" id="KW-0863">Zinc-finger</keyword>
<gene>
    <name evidence="6" type="ORF">KHLLAP_LOCUS11223</name>
</gene>
<organism evidence="6 7">
    <name type="scientific">Anthostomella pinea</name>
    <dbReference type="NCBI Taxonomy" id="933095"/>
    <lineage>
        <taxon>Eukaryota</taxon>
        <taxon>Fungi</taxon>
        <taxon>Dikarya</taxon>
        <taxon>Ascomycota</taxon>
        <taxon>Pezizomycotina</taxon>
        <taxon>Sordariomycetes</taxon>
        <taxon>Xylariomycetidae</taxon>
        <taxon>Xylariales</taxon>
        <taxon>Xylariaceae</taxon>
        <taxon>Anthostomella</taxon>
    </lineage>
</organism>
<evidence type="ECO:0000256" key="1">
    <source>
        <dbReference type="ARBA" id="ARBA00022723"/>
    </source>
</evidence>